<protein>
    <submittedName>
        <fullName evidence="1">Uncharacterized protein</fullName>
    </submittedName>
</protein>
<evidence type="ECO:0000313" key="1">
    <source>
        <dbReference type="EMBL" id="KZD71156.1"/>
    </source>
</evidence>
<reference evidence="1 2" key="1">
    <citation type="submission" date="2015-09" db="EMBL/GenBank/DDBJ databases">
        <title>Bacillus cereus food isolates.</title>
        <authorList>
            <person name="Boekhorst J."/>
        </authorList>
    </citation>
    <scope>NUCLEOTIDE SEQUENCE [LARGE SCALE GENOMIC DNA]</scope>
    <source>
        <strain evidence="1 2">B4088</strain>
    </source>
</reference>
<dbReference type="EMBL" id="LJKE01000020">
    <property type="protein sequence ID" value="KZD71156.1"/>
    <property type="molecule type" value="Genomic_DNA"/>
</dbReference>
<organism evidence="1 2">
    <name type="scientific">Bacillus cereus</name>
    <dbReference type="NCBI Taxonomy" id="1396"/>
    <lineage>
        <taxon>Bacteria</taxon>
        <taxon>Bacillati</taxon>
        <taxon>Bacillota</taxon>
        <taxon>Bacilli</taxon>
        <taxon>Bacillales</taxon>
        <taxon>Bacillaceae</taxon>
        <taxon>Bacillus</taxon>
        <taxon>Bacillus cereus group</taxon>
    </lineage>
</organism>
<comment type="caution">
    <text evidence="1">The sequence shown here is derived from an EMBL/GenBank/DDBJ whole genome shotgun (WGS) entry which is preliminary data.</text>
</comment>
<accession>A0A164QDI1</accession>
<proteinExistence type="predicted"/>
<dbReference type="PATRIC" id="fig|1396.535.peg.954"/>
<dbReference type="Proteomes" id="UP000076482">
    <property type="component" value="Unassembled WGS sequence"/>
</dbReference>
<name>A0A164QDI1_BACCE</name>
<dbReference type="AlphaFoldDB" id="A0A164QDI1"/>
<sequence>MNKESLWKLRNMPVKEALQEIEKEFGVKAPPALGDVHAAEIKKTILMMHEHFALDTMIALNVCIDSNDPANPMAISIGFGKQITKADIDDLQVLSEAIKEEIKMGVRINVQEMRTISYENVPFLFDTNQVETVQQLLQNMDKASNVQSGVSTVLDFIEGVVFEQPELIADKIHDTIHNHPGVAAQFALAQSEGEENHLQVSSESFDELTKFIQKLEQVMRKYALFMRLYIKLSVTSDPMFIKNN</sequence>
<evidence type="ECO:0000313" key="2">
    <source>
        <dbReference type="Proteomes" id="UP000076482"/>
    </source>
</evidence>
<gene>
    <name evidence="1" type="ORF">B4088_0886</name>
</gene>
<dbReference type="RefSeq" id="WP_063260057.1">
    <property type="nucleotide sequence ID" value="NZ_LJKE01000020.1"/>
</dbReference>